<name>V4AGJ0_LOTGI</name>
<dbReference type="KEGG" id="lgi:LOTGIDRAFT_59597"/>
<dbReference type="Proteomes" id="UP000030746">
    <property type="component" value="Unassembled WGS sequence"/>
</dbReference>
<protein>
    <recommendedName>
        <fullName evidence="3">Reverse transcriptase domain-containing protein</fullName>
    </recommendedName>
</protein>
<dbReference type="GeneID" id="20251517"/>
<dbReference type="AlphaFoldDB" id="V4AGJ0"/>
<gene>
    <name evidence="1" type="ORF">LOTGIDRAFT_59597</name>
</gene>
<dbReference type="OrthoDB" id="6243574at2759"/>
<dbReference type="HOGENOM" id="CLU_118269_3_0_1"/>
<accession>V4AGJ0</accession>
<dbReference type="STRING" id="225164.V4AGJ0"/>
<organism evidence="1 2">
    <name type="scientific">Lottia gigantea</name>
    <name type="common">Giant owl limpet</name>
    <dbReference type="NCBI Taxonomy" id="225164"/>
    <lineage>
        <taxon>Eukaryota</taxon>
        <taxon>Metazoa</taxon>
        <taxon>Spiralia</taxon>
        <taxon>Lophotrochozoa</taxon>
        <taxon>Mollusca</taxon>
        <taxon>Gastropoda</taxon>
        <taxon>Patellogastropoda</taxon>
        <taxon>Lottioidea</taxon>
        <taxon>Lottiidae</taxon>
        <taxon>Lottia</taxon>
    </lineage>
</organism>
<sequence length="108" mass="12344">VSPNQIKTVIKKLKTSKANGSGPVNNIILKSTIDTICIPLSHLFNFILLKGVFPDSWKLAHVIPLFKKGRRHIRSNYRPISLLNNISKIFEKLVHKHLLSYFTENNLI</sequence>
<reference evidence="1 2" key="1">
    <citation type="journal article" date="2013" name="Nature">
        <title>Insights into bilaterian evolution from three spiralian genomes.</title>
        <authorList>
            <person name="Simakov O."/>
            <person name="Marletaz F."/>
            <person name="Cho S.J."/>
            <person name="Edsinger-Gonzales E."/>
            <person name="Havlak P."/>
            <person name="Hellsten U."/>
            <person name="Kuo D.H."/>
            <person name="Larsson T."/>
            <person name="Lv J."/>
            <person name="Arendt D."/>
            <person name="Savage R."/>
            <person name="Osoegawa K."/>
            <person name="de Jong P."/>
            <person name="Grimwood J."/>
            <person name="Chapman J.A."/>
            <person name="Shapiro H."/>
            <person name="Aerts A."/>
            <person name="Otillar R.P."/>
            <person name="Terry A.Y."/>
            <person name="Boore J.L."/>
            <person name="Grigoriev I.V."/>
            <person name="Lindberg D.R."/>
            <person name="Seaver E.C."/>
            <person name="Weisblat D.A."/>
            <person name="Putnam N.H."/>
            <person name="Rokhsar D.S."/>
        </authorList>
    </citation>
    <scope>NUCLEOTIDE SEQUENCE [LARGE SCALE GENOMIC DNA]</scope>
</reference>
<keyword evidence="2" id="KW-1185">Reference proteome</keyword>
<dbReference type="RefSeq" id="XP_009046155.1">
    <property type="nucleotide sequence ID" value="XM_009047907.1"/>
</dbReference>
<proteinExistence type="predicted"/>
<feature type="non-terminal residue" evidence="1">
    <location>
        <position position="1"/>
    </location>
</feature>
<dbReference type="PANTHER" id="PTHR19446">
    <property type="entry name" value="REVERSE TRANSCRIPTASES"/>
    <property type="match status" value="1"/>
</dbReference>
<feature type="non-terminal residue" evidence="1">
    <location>
        <position position="108"/>
    </location>
</feature>
<dbReference type="EMBL" id="KB200102">
    <property type="protein sequence ID" value="ESP03159.1"/>
    <property type="molecule type" value="Genomic_DNA"/>
</dbReference>
<dbReference type="CTD" id="20251517"/>
<evidence type="ECO:0000313" key="1">
    <source>
        <dbReference type="EMBL" id="ESP03159.1"/>
    </source>
</evidence>
<evidence type="ECO:0008006" key="3">
    <source>
        <dbReference type="Google" id="ProtNLM"/>
    </source>
</evidence>
<evidence type="ECO:0000313" key="2">
    <source>
        <dbReference type="Proteomes" id="UP000030746"/>
    </source>
</evidence>